<dbReference type="Gene3D" id="3.40.50.300">
    <property type="entry name" value="P-loop containing nucleotide triphosphate hydrolases"/>
    <property type="match status" value="1"/>
</dbReference>
<keyword evidence="4 8" id="KW-0067">ATP-binding</keyword>
<dbReference type="AlphaFoldDB" id="A0A6L8LK85"/>
<dbReference type="PANTHER" id="PTHR43117:SF4">
    <property type="entry name" value="OSMOPROTECTANT IMPORT ATP-BINDING PROTEIN OSMV"/>
    <property type="match status" value="1"/>
</dbReference>
<evidence type="ECO:0000256" key="5">
    <source>
        <dbReference type="PROSITE-ProRule" id="PRU00703"/>
    </source>
</evidence>
<keyword evidence="9" id="KW-1185">Reference proteome</keyword>
<evidence type="ECO:0000313" key="9">
    <source>
        <dbReference type="Proteomes" id="UP000479043"/>
    </source>
</evidence>
<evidence type="ECO:0000256" key="1">
    <source>
        <dbReference type="ARBA" id="ARBA00005417"/>
    </source>
</evidence>
<dbReference type="RefSeq" id="WP_160974128.1">
    <property type="nucleotide sequence ID" value="NZ_WWEN01000005.1"/>
</dbReference>
<dbReference type="SUPFAM" id="SSF54631">
    <property type="entry name" value="CBS-domain pair"/>
    <property type="match status" value="1"/>
</dbReference>
<comment type="caution">
    <text evidence="8">The sequence shown here is derived from an EMBL/GenBank/DDBJ whole genome shotgun (WGS) entry which is preliminary data.</text>
</comment>
<reference evidence="8 9" key="1">
    <citation type="submission" date="2020-01" db="EMBL/GenBank/DDBJ databases">
        <authorList>
            <person name="Chen S."/>
        </authorList>
    </citation>
    <scope>NUCLEOTIDE SEQUENCE [LARGE SCALE GENOMIC DNA]</scope>
    <source>
        <strain evidence="8 9">GS-10</strain>
    </source>
</reference>
<sequence length="382" mass="42090">MIKLDKLSKIFETPGGGTVTAADKVTMEVPEGEICVLLGPSGCGKTTTLKMINGLIPKTSGKIHVAGRDTDDVDPVALRRSIGYVIQQIGLFPNMTIEDNISVVPDLLGWDRKKSRARAGELLELVNLDPGIFLKRFPKELSGGQQQRVGVIRALAADPPVLLMDEPFGAIDPINRAVIQDEFLKMQKELRKTIAFVSHDIDEAIKMGDKIAIFKDGILEQYDSPDDLLARPKNDFIASFLGSDRTLKRLSLLKVSDVMISSQIRVVAQDPVAKARDLMKEAGHKNVVMVGPRGRARGFLHLNDILDETGRVEEHFQALPTTVHPDDDLRTAVSRMFRHDTTWLACVDDDGFFQGFVTQRAISHALGATYRDHADHAPAEAL</sequence>
<evidence type="ECO:0000259" key="6">
    <source>
        <dbReference type="PROSITE" id="PS50893"/>
    </source>
</evidence>
<dbReference type="InterPro" id="IPR003439">
    <property type="entry name" value="ABC_transporter-like_ATP-bd"/>
</dbReference>
<gene>
    <name evidence="8" type="ORF">GR167_13185</name>
</gene>
<feature type="domain" description="CBS" evidence="7">
    <location>
        <begin position="316"/>
        <end position="376"/>
    </location>
</feature>
<keyword evidence="3" id="KW-0547">Nucleotide-binding</keyword>
<dbReference type="InterPro" id="IPR017871">
    <property type="entry name" value="ABC_transporter-like_CS"/>
</dbReference>
<dbReference type="Pfam" id="PF00571">
    <property type="entry name" value="CBS"/>
    <property type="match status" value="2"/>
</dbReference>
<dbReference type="PROSITE" id="PS50893">
    <property type="entry name" value="ABC_TRANSPORTER_2"/>
    <property type="match status" value="1"/>
</dbReference>
<dbReference type="SMART" id="SM00382">
    <property type="entry name" value="AAA"/>
    <property type="match status" value="1"/>
</dbReference>
<dbReference type="GO" id="GO:0005524">
    <property type="term" value="F:ATP binding"/>
    <property type="evidence" value="ECO:0007669"/>
    <property type="project" value="UniProtKB-KW"/>
</dbReference>
<dbReference type="Pfam" id="PF00005">
    <property type="entry name" value="ABC_tran"/>
    <property type="match status" value="1"/>
</dbReference>
<dbReference type="InterPro" id="IPR046342">
    <property type="entry name" value="CBS_dom_sf"/>
</dbReference>
<keyword evidence="5" id="KW-0129">CBS domain</keyword>
<feature type="domain" description="ABC transporter" evidence="6">
    <location>
        <begin position="2"/>
        <end position="241"/>
    </location>
</feature>
<dbReference type="GO" id="GO:0016887">
    <property type="term" value="F:ATP hydrolysis activity"/>
    <property type="evidence" value="ECO:0007669"/>
    <property type="project" value="InterPro"/>
</dbReference>
<dbReference type="SUPFAM" id="SSF52540">
    <property type="entry name" value="P-loop containing nucleoside triphosphate hydrolases"/>
    <property type="match status" value="1"/>
</dbReference>
<dbReference type="InterPro" id="IPR027417">
    <property type="entry name" value="P-loop_NTPase"/>
</dbReference>
<evidence type="ECO:0000313" key="8">
    <source>
        <dbReference type="EMBL" id="MYM56265.1"/>
    </source>
</evidence>
<dbReference type="Proteomes" id="UP000479043">
    <property type="component" value="Unassembled WGS sequence"/>
</dbReference>
<dbReference type="PROSITE" id="PS00211">
    <property type="entry name" value="ABC_TRANSPORTER_1"/>
    <property type="match status" value="1"/>
</dbReference>
<dbReference type="FunFam" id="3.40.50.300:FF:000425">
    <property type="entry name" value="Probable ABC transporter, ATP-binding subunit"/>
    <property type="match status" value="1"/>
</dbReference>
<dbReference type="EMBL" id="WWEN01000005">
    <property type="protein sequence ID" value="MYM56265.1"/>
    <property type="molecule type" value="Genomic_DNA"/>
</dbReference>
<dbReference type="PANTHER" id="PTHR43117">
    <property type="entry name" value="OSMOPROTECTANT IMPORT ATP-BINDING PROTEIN OSMV"/>
    <property type="match status" value="1"/>
</dbReference>
<name>A0A6L8LK85_9RHOB</name>
<evidence type="ECO:0000256" key="2">
    <source>
        <dbReference type="ARBA" id="ARBA00022448"/>
    </source>
</evidence>
<organism evidence="8 9">
    <name type="scientific">Thalassovita mangrovi</name>
    <dbReference type="NCBI Taxonomy" id="2692236"/>
    <lineage>
        <taxon>Bacteria</taxon>
        <taxon>Pseudomonadati</taxon>
        <taxon>Pseudomonadota</taxon>
        <taxon>Alphaproteobacteria</taxon>
        <taxon>Rhodobacterales</taxon>
        <taxon>Roseobacteraceae</taxon>
        <taxon>Thalassovita</taxon>
    </lineage>
</organism>
<dbReference type="Gene3D" id="3.10.580.10">
    <property type="entry name" value="CBS-domain"/>
    <property type="match status" value="1"/>
</dbReference>
<evidence type="ECO:0000259" key="7">
    <source>
        <dbReference type="PROSITE" id="PS51371"/>
    </source>
</evidence>
<comment type="similarity">
    <text evidence="1">Belongs to the ABC transporter superfamily.</text>
</comment>
<protein>
    <submittedName>
        <fullName evidence="8">ATP-binding cassette domain-containing protein</fullName>
    </submittedName>
</protein>
<accession>A0A6L8LK85</accession>
<evidence type="ECO:0000256" key="4">
    <source>
        <dbReference type="ARBA" id="ARBA00022840"/>
    </source>
</evidence>
<dbReference type="GO" id="GO:0015697">
    <property type="term" value="P:quaternary ammonium group transport"/>
    <property type="evidence" value="ECO:0007669"/>
    <property type="project" value="UniProtKB-ARBA"/>
</dbReference>
<keyword evidence="2" id="KW-0813">Transport</keyword>
<dbReference type="PROSITE" id="PS51371">
    <property type="entry name" value="CBS"/>
    <property type="match status" value="1"/>
</dbReference>
<dbReference type="InterPro" id="IPR003593">
    <property type="entry name" value="AAA+_ATPase"/>
</dbReference>
<proteinExistence type="inferred from homology"/>
<evidence type="ECO:0000256" key="3">
    <source>
        <dbReference type="ARBA" id="ARBA00022741"/>
    </source>
</evidence>
<dbReference type="InterPro" id="IPR000644">
    <property type="entry name" value="CBS_dom"/>
</dbReference>